<organism evidence="2 3">
    <name type="scientific">Pedobacter cryophilus</name>
    <dbReference type="NCBI Taxonomy" id="2571271"/>
    <lineage>
        <taxon>Bacteria</taxon>
        <taxon>Pseudomonadati</taxon>
        <taxon>Bacteroidota</taxon>
        <taxon>Sphingobacteriia</taxon>
        <taxon>Sphingobacteriales</taxon>
        <taxon>Sphingobacteriaceae</taxon>
        <taxon>Pedobacter</taxon>
    </lineage>
</organism>
<keyword evidence="1" id="KW-0812">Transmembrane</keyword>
<dbReference type="AlphaFoldDB" id="A0A4U1BV34"/>
<dbReference type="PANTHER" id="PTHR32063">
    <property type="match status" value="1"/>
</dbReference>
<feature type="transmembrane region" description="Helical" evidence="1">
    <location>
        <begin position="431"/>
        <end position="451"/>
    </location>
</feature>
<dbReference type="InterPro" id="IPR001036">
    <property type="entry name" value="Acrflvin-R"/>
</dbReference>
<dbReference type="InterPro" id="IPR027463">
    <property type="entry name" value="AcrB_DN_DC_subdom"/>
</dbReference>
<protein>
    <submittedName>
        <fullName evidence="2">Efflux RND transporter permease subunit</fullName>
    </submittedName>
</protein>
<dbReference type="OrthoDB" id="9758234at2"/>
<proteinExistence type="predicted"/>
<feature type="transmembrane region" description="Helical" evidence="1">
    <location>
        <begin position="983"/>
        <end position="1009"/>
    </location>
</feature>
<gene>
    <name evidence="2" type="ORF">FA046_14140</name>
</gene>
<dbReference type="Pfam" id="PF00873">
    <property type="entry name" value="ACR_tran"/>
    <property type="match status" value="1"/>
</dbReference>
<name>A0A4U1BV34_9SPHI</name>
<dbReference type="Gene3D" id="3.30.2090.10">
    <property type="entry name" value="Multidrug efflux transporter AcrB TolC docking domain, DN and DC subdomains"/>
    <property type="match status" value="2"/>
</dbReference>
<dbReference type="RefSeq" id="WP_136827188.1">
    <property type="nucleotide sequence ID" value="NZ_SWBP01000005.1"/>
</dbReference>
<feature type="transmembrane region" description="Helical" evidence="1">
    <location>
        <begin position="855"/>
        <end position="873"/>
    </location>
</feature>
<dbReference type="Proteomes" id="UP000308181">
    <property type="component" value="Unassembled WGS sequence"/>
</dbReference>
<dbReference type="SUPFAM" id="SSF82693">
    <property type="entry name" value="Multidrug efflux transporter AcrB pore domain, PN1, PN2, PC1 and PC2 subdomains"/>
    <property type="match status" value="3"/>
</dbReference>
<feature type="transmembrane region" description="Helical" evidence="1">
    <location>
        <begin position="463"/>
        <end position="489"/>
    </location>
</feature>
<dbReference type="FunFam" id="3.30.70.1430:FF:000001">
    <property type="entry name" value="Efflux pump membrane transporter"/>
    <property type="match status" value="1"/>
</dbReference>
<accession>A0A4U1BV34</accession>
<dbReference type="Gene3D" id="3.30.70.1430">
    <property type="entry name" value="Multidrug efflux transporter AcrB pore domain"/>
    <property type="match status" value="2"/>
</dbReference>
<feature type="transmembrane region" description="Helical" evidence="1">
    <location>
        <begin position="880"/>
        <end position="900"/>
    </location>
</feature>
<keyword evidence="1" id="KW-0472">Membrane</keyword>
<sequence>MSLSTLSIKRPVLAIVMNLLLLLFGIIGFTFLGVREYPSIDPPVVSVRTSYPGANADIVESQITEQLEKSINQIDGIKNISSSSNQGSSSITIEFNLDKNLEEAANDVRDKVSQAARSLPKDIDGLPVVSKADANSDPIISMTVQSDKRNILELSDYAENVIAQRLQTIPGVSSVQIWGQKRFSMRLWLDPEKLSSYALTPLDVRNALDRQNVELPSGKISGDKTELTVKTVGNLTNEEEFNDLIIKNDGTNVIRLKDVGYAQLGPENEETVLRSAGTPMVATAIIPQPGANYLDIAKEFYKRYDELKKELPADFKLDIALDNTVFVERSVIEVAETLGISLILVIIIIYLFFRDWSIAFRPLIDIPVSLIATFFIMYLLGFSVNVLTLLAIVLATGLVVDDGIVVTENIYKKLEEGMSPFEAAIKGSNEIFFAVVSISVTLAAVFLPVIFLEGFVGRLFREFGIVIGAAVLISAFVSLTLTPMLNAYLMKGTKKSNFYIKTEPFFVRMNESYQSSLNSFLEKRWIAFPIVIICVGIIALFWKVLPKETAPLDDRSSLSMSITAPEGSSFEYTDAFMSQVNELVRDSVPERIADIAVTSPGFTGSGAANTGFFRIKLSDPDKRVRTQDEITNALTKSTKKFSEARVFVTQQPTISVGRSRGLPIQYIIQAPNFEKLREKVPLFMDEISKDPTFTNTDVNLKFNKPELNVSINRDKAQNLGVSVIDVAQTLQFSLSAQRFAYFIMNGKQYQVIGQFDKDKRNDPYDLSAIFVRNNRGELIQLDNLVNIEERSSPPQLYRNNRFASATVSGGLAPGKTIGDGIDAMRRATDKVLDDSFSTDLAGESRDFSESNSNTTFAFGLALLLVYLILAAQFESFVDPIIIIMTVPMAVAGAFFSLWLLGQSWNIFSQIGTIMLIGLVTKNGILIVEFANQLKERGMPVAQAIREASVSRLRPILMTSLAIALGALPIAIALGAAAKSRMSMGTVIIGGTLFSLLLTLFVIPAIYTYWSKEHKESRAEIAEKEIKLAEKEA</sequence>
<dbReference type="EMBL" id="SWBP01000005">
    <property type="protein sequence ID" value="TKB96321.1"/>
    <property type="molecule type" value="Genomic_DNA"/>
</dbReference>
<dbReference type="SUPFAM" id="SSF82866">
    <property type="entry name" value="Multidrug efflux transporter AcrB transmembrane domain"/>
    <property type="match status" value="2"/>
</dbReference>
<evidence type="ECO:0000313" key="2">
    <source>
        <dbReference type="EMBL" id="TKB96321.1"/>
    </source>
</evidence>
<dbReference type="PRINTS" id="PR00702">
    <property type="entry name" value="ACRIFLAVINRP"/>
</dbReference>
<keyword evidence="1" id="KW-1133">Transmembrane helix</keyword>
<dbReference type="Gene3D" id="1.20.1640.10">
    <property type="entry name" value="Multidrug efflux transporter AcrB transmembrane domain"/>
    <property type="match status" value="2"/>
</dbReference>
<dbReference type="GO" id="GO:0042910">
    <property type="term" value="F:xenobiotic transmembrane transporter activity"/>
    <property type="evidence" value="ECO:0007669"/>
    <property type="project" value="TreeGrafter"/>
</dbReference>
<dbReference type="Gene3D" id="3.30.70.1440">
    <property type="entry name" value="Multidrug efflux transporter AcrB pore domain"/>
    <property type="match status" value="1"/>
</dbReference>
<feature type="transmembrane region" description="Helical" evidence="1">
    <location>
        <begin position="334"/>
        <end position="353"/>
    </location>
</feature>
<reference evidence="2 3" key="1">
    <citation type="submission" date="2019-04" db="EMBL/GenBank/DDBJ databases">
        <title>Pedobacter sp. AR-3-17 sp. nov., isolated from Arctic soil.</title>
        <authorList>
            <person name="Dahal R.H."/>
            <person name="Kim D.-U."/>
        </authorList>
    </citation>
    <scope>NUCLEOTIDE SEQUENCE [LARGE SCALE GENOMIC DNA]</scope>
    <source>
        <strain evidence="2 3">AR-3-17</strain>
    </source>
</reference>
<dbReference type="GO" id="GO:0005886">
    <property type="term" value="C:plasma membrane"/>
    <property type="evidence" value="ECO:0007669"/>
    <property type="project" value="TreeGrafter"/>
</dbReference>
<feature type="transmembrane region" description="Helical" evidence="1">
    <location>
        <begin position="525"/>
        <end position="545"/>
    </location>
</feature>
<dbReference type="SUPFAM" id="SSF82714">
    <property type="entry name" value="Multidrug efflux transporter AcrB TolC docking domain, DN and DC subdomains"/>
    <property type="match status" value="2"/>
</dbReference>
<feature type="transmembrane region" description="Helical" evidence="1">
    <location>
        <begin position="12"/>
        <end position="34"/>
    </location>
</feature>
<comment type="caution">
    <text evidence="2">The sequence shown here is derived from an EMBL/GenBank/DDBJ whole genome shotgun (WGS) entry which is preliminary data.</text>
</comment>
<feature type="transmembrane region" description="Helical" evidence="1">
    <location>
        <begin position="955"/>
        <end position="977"/>
    </location>
</feature>
<keyword evidence="3" id="KW-1185">Reference proteome</keyword>
<dbReference type="PANTHER" id="PTHR32063:SF28">
    <property type="entry name" value="BLR2861 PROTEIN"/>
    <property type="match status" value="1"/>
</dbReference>
<evidence type="ECO:0000256" key="1">
    <source>
        <dbReference type="SAM" id="Phobius"/>
    </source>
</evidence>
<dbReference type="Gene3D" id="3.30.70.1320">
    <property type="entry name" value="Multidrug efflux transporter AcrB pore domain like"/>
    <property type="match status" value="1"/>
</dbReference>
<evidence type="ECO:0000313" key="3">
    <source>
        <dbReference type="Proteomes" id="UP000308181"/>
    </source>
</evidence>